<dbReference type="GO" id="GO:0006633">
    <property type="term" value="P:fatty acid biosynthetic process"/>
    <property type="evidence" value="ECO:0007669"/>
    <property type="project" value="TreeGrafter"/>
</dbReference>
<comment type="similarity">
    <text evidence="1">Belongs to the ATP-dependent AMP-binding enzyme family.</text>
</comment>
<proteinExistence type="inferred from homology"/>
<dbReference type="AlphaFoldDB" id="A0A4Z0H6N5"/>
<accession>A0A4Z0H6N5</accession>
<reference evidence="4 5" key="1">
    <citation type="submission" date="2019-03" db="EMBL/GenBank/DDBJ databases">
        <authorList>
            <person name="Gonzalez-Pimentel J.L."/>
        </authorList>
    </citation>
    <scope>NUCLEOTIDE SEQUENCE [LARGE SCALE GENOMIC DNA]</scope>
    <source>
        <strain evidence="4 5">JCM 31289</strain>
    </source>
</reference>
<name>A0A4Z0H6N5_9ACTN</name>
<dbReference type="Proteomes" id="UP000297948">
    <property type="component" value="Unassembled WGS sequence"/>
</dbReference>
<feature type="region of interest" description="Disordered" evidence="2">
    <location>
        <begin position="141"/>
        <end position="192"/>
    </location>
</feature>
<dbReference type="InterPro" id="IPR042099">
    <property type="entry name" value="ANL_N_sf"/>
</dbReference>
<dbReference type="PANTHER" id="PTHR22754">
    <property type="entry name" value="DISCO-INTERACTING PROTEIN 2 DIP2 -RELATED"/>
    <property type="match status" value="1"/>
</dbReference>
<dbReference type="InterPro" id="IPR000873">
    <property type="entry name" value="AMP-dep_synth/lig_dom"/>
</dbReference>
<dbReference type="Gene3D" id="3.30.300.30">
    <property type="match status" value="1"/>
</dbReference>
<feature type="domain" description="AMP-dependent synthetase/ligase" evidence="3">
    <location>
        <begin position="12"/>
        <end position="408"/>
    </location>
</feature>
<dbReference type="Pfam" id="PF00501">
    <property type="entry name" value="AMP-binding"/>
    <property type="match status" value="1"/>
</dbReference>
<feature type="compositionally biased region" description="Low complexity" evidence="2">
    <location>
        <begin position="148"/>
        <end position="164"/>
    </location>
</feature>
<organism evidence="4 5">
    <name type="scientific">Streptomyces palmae</name>
    <dbReference type="NCBI Taxonomy" id="1701085"/>
    <lineage>
        <taxon>Bacteria</taxon>
        <taxon>Bacillati</taxon>
        <taxon>Actinomycetota</taxon>
        <taxon>Actinomycetes</taxon>
        <taxon>Kitasatosporales</taxon>
        <taxon>Streptomycetaceae</taxon>
        <taxon>Streptomyces</taxon>
    </lineage>
</organism>
<evidence type="ECO:0000259" key="3">
    <source>
        <dbReference type="Pfam" id="PF00501"/>
    </source>
</evidence>
<dbReference type="SUPFAM" id="SSF56801">
    <property type="entry name" value="Acetyl-CoA synthetase-like"/>
    <property type="match status" value="1"/>
</dbReference>
<dbReference type="PANTHER" id="PTHR22754:SF32">
    <property type="entry name" value="DISCO-INTERACTING PROTEIN 2"/>
    <property type="match status" value="1"/>
</dbReference>
<dbReference type="RefSeq" id="WP_135340179.1">
    <property type="nucleotide sequence ID" value="NZ_JBHLTX010000023.1"/>
</dbReference>
<feature type="compositionally biased region" description="Low complexity" evidence="2">
    <location>
        <begin position="177"/>
        <end position="191"/>
    </location>
</feature>
<dbReference type="GO" id="GO:0070566">
    <property type="term" value="F:adenylyltransferase activity"/>
    <property type="evidence" value="ECO:0007669"/>
    <property type="project" value="TreeGrafter"/>
</dbReference>
<dbReference type="OrthoDB" id="3671040at2"/>
<sequence length="608" mass="63341">MIPQANPAETLAAHAARRGRERAVIDIAPDGSHRWISYAELDRWAREVADRIHAHAAGRRVLVAMDCGAHAAAALFGCLYAGAVAVPVPAPDGSTTAAERTAAIVKDAAVQLVLTEAAHATEASRLLSPAGGPRPVCLAVDGPPPAARPADPASGRGRPHPAEAAAERAGAERGGPVRRAGTRRAGGPALRRPARVGRDELALLAYDAGPATAPRGACLTHGNLRAALYTVHQALGADRGSRVGGWLARQHTLGVVGQLLYPLLLGATAVPLPRGLDPLRWLCAVGRHRITELLAPDSRYAECAARAAAGEVPADLDLSRLRTAVDAGEPVAGTTLAAFRRGYAAAGLFPGALVPGYVPPEAAPWLLVADPGPGRAAEVCLVDPRSRQPLPEGVPGEIWLRGPAVATGHHRDGTRTPGEYFAARTADGRGGYLRTGDLGVLRGGRPLLIGRLHETLLVDGVTLDPRDVERELLRCGRTLGTARVFCTGPGTGPLIVVQEVLSAGGSRAGLPQLARRVRERVAVEFGATVAGVLLVRAGTLRRPGTGKVAGRLLREQFLRGEVRALHAEYAPGLRVPAVRTVCPGSPRVTARRNPPGPVGAVPERDAHI</sequence>
<evidence type="ECO:0000313" key="5">
    <source>
        <dbReference type="Proteomes" id="UP000297948"/>
    </source>
</evidence>
<dbReference type="InterPro" id="IPR045851">
    <property type="entry name" value="AMP-bd_C_sf"/>
</dbReference>
<dbReference type="Gene3D" id="3.40.50.12780">
    <property type="entry name" value="N-terminal domain of ligase-like"/>
    <property type="match status" value="1"/>
</dbReference>
<comment type="caution">
    <text evidence="4">The sequence shown here is derived from an EMBL/GenBank/DDBJ whole genome shotgun (WGS) entry which is preliminary data.</text>
</comment>
<keyword evidence="5" id="KW-1185">Reference proteome</keyword>
<protein>
    <recommendedName>
        <fullName evidence="3">AMP-dependent synthetase/ligase domain-containing protein</fullName>
    </recommendedName>
</protein>
<evidence type="ECO:0000256" key="1">
    <source>
        <dbReference type="ARBA" id="ARBA00006432"/>
    </source>
</evidence>
<evidence type="ECO:0000256" key="2">
    <source>
        <dbReference type="SAM" id="MobiDB-lite"/>
    </source>
</evidence>
<dbReference type="EMBL" id="SRID01000171">
    <property type="protein sequence ID" value="TGB06340.1"/>
    <property type="molecule type" value="Genomic_DNA"/>
</dbReference>
<dbReference type="GO" id="GO:0005886">
    <property type="term" value="C:plasma membrane"/>
    <property type="evidence" value="ECO:0007669"/>
    <property type="project" value="TreeGrafter"/>
</dbReference>
<gene>
    <name evidence="4" type="ORF">E4099_18390</name>
</gene>
<feature type="region of interest" description="Disordered" evidence="2">
    <location>
        <begin position="586"/>
        <end position="608"/>
    </location>
</feature>
<evidence type="ECO:0000313" key="4">
    <source>
        <dbReference type="EMBL" id="TGB06340.1"/>
    </source>
</evidence>